<dbReference type="AlphaFoldDB" id="A0AAV7UM55"/>
<dbReference type="EMBL" id="JANPWB010000005">
    <property type="protein sequence ID" value="KAJ1189928.1"/>
    <property type="molecule type" value="Genomic_DNA"/>
</dbReference>
<keyword evidence="2" id="KW-1185">Reference proteome</keyword>
<reference evidence="1" key="1">
    <citation type="journal article" date="2022" name="bioRxiv">
        <title>Sequencing and chromosome-scale assembly of the giantPleurodeles waltlgenome.</title>
        <authorList>
            <person name="Brown T."/>
            <person name="Elewa A."/>
            <person name="Iarovenko S."/>
            <person name="Subramanian E."/>
            <person name="Araus A.J."/>
            <person name="Petzold A."/>
            <person name="Susuki M."/>
            <person name="Suzuki K.-i.T."/>
            <person name="Hayashi T."/>
            <person name="Toyoda A."/>
            <person name="Oliveira C."/>
            <person name="Osipova E."/>
            <person name="Leigh N.D."/>
            <person name="Simon A."/>
            <person name="Yun M.H."/>
        </authorList>
    </citation>
    <scope>NUCLEOTIDE SEQUENCE</scope>
    <source>
        <strain evidence="1">20211129_DDA</strain>
        <tissue evidence="1">Liver</tissue>
    </source>
</reference>
<protein>
    <submittedName>
        <fullName evidence="1">Uncharacterized protein</fullName>
    </submittedName>
</protein>
<sequence>MVPVRLLVLVSFGSHDPGLTNENTGYTSGFRGLPSPFFVLNTRGSRSIAVCRNAALGRFPADYGYTAIDTFVNNILSAVSSEAVTSIAVFSKGIDDSGAVDSVNYEI</sequence>
<evidence type="ECO:0000313" key="2">
    <source>
        <dbReference type="Proteomes" id="UP001066276"/>
    </source>
</evidence>
<name>A0AAV7UM55_PLEWA</name>
<evidence type="ECO:0000313" key="1">
    <source>
        <dbReference type="EMBL" id="KAJ1189928.1"/>
    </source>
</evidence>
<accession>A0AAV7UM55</accession>
<comment type="caution">
    <text evidence="1">The sequence shown here is derived from an EMBL/GenBank/DDBJ whole genome shotgun (WGS) entry which is preliminary data.</text>
</comment>
<gene>
    <name evidence="1" type="ORF">NDU88_006670</name>
</gene>
<proteinExistence type="predicted"/>
<dbReference type="Proteomes" id="UP001066276">
    <property type="component" value="Chromosome 3_1"/>
</dbReference>
<organism evidence="1 2">
    <name type="scientific">Pleurodeles waltl</name>
    <name type="common">Iberian ribbed newt</name>
    <dbReference type="NCBI Taxonomy" id="8319"/>
    <lineage>
        <taxon>Eukaryota</taxon>
        <taxon>Metazoa</taxon>
        <taxon>Chordata</taxon>
        <taxon>Craniata</taxon>
        <taxon>Vertebrata</taxon>
        <taxon>Euteleostomi</taxon>
        <taxon>Amphibia</taxon>
        <taxon>Batrachia</taxon>
        <taxon>Caudata</taxon>
        <taxon>Salamandroidea</taxon>
        <taxon>Salamandridae</taxon>
        <taxon>Pleurodelinae</taxon>
        <taxon>Pleurodeles</taxon>
    </lineage>
</organism>